<reference evidence="1 2" key="1">
    <citation type="submission" date="2023-12" db="EMBL/GenBank/DDBJ databases">
        <title>'Antibacterial potential of Stenotrophomonas maltophilia cystic fibrosis isolates' (manuscript under preparation).</title>
        <authorList>
            <person name="Crisan C.V."/>
            <person name="Pettis M."/>
            <person name="Goldberg J.B."/>
        </authorList>
    </citation>
    <scope>NUCLEOTIDE SEQUENCE [LARGE SCALE GENOMIC DNA]</scope>
    <source>
        <strain evidence="1 2">CCV155</strain>
    </source>
</reference>
<comment type="caution">
    <text evidence="1">The sequence shown here is derived from an EMBL/GenBank/DDBJ whole genome shotgun (WGS) entry which is preliminary data.</text>
</comment>
<dbReference type="RefSeq" id="WP_278253340.1">
    <property type="nucleotide sequence ID" value="NZ_JAXUAC010000102.1"/>
</dbReference>
<dbReference type="Proteomes" id="UP001290894">
    <property type="component" value="Unassembled WGS sequence"/>
</dbReference>
<evidence type="ECO:0000313" key="1">
    <source>
        <dbReference type="EMBL" id="MDZ7514386.1"/>
    </source>
</evidence>
<evidence type="ECO:0008006" key="3">
    <source>
        <dbReference type="Google" id="ProtNLM"/>
    </source>
</evidence>
<keyword evidence="2" id="KW-1185">Reference proteome</keyword>
<sequence>MVERVIRTLKEQCAHRHRFESQTHALRVIVD</sequence>
<gene>
    <name evidence="1" type="ORF">U5F72_21545</name>
</gene>
<protein>
    <recommendedName>
        <fullName evidence="3">Integrase catalytic domain-containing protein</fullName>
    </recommendedName>
</protein>
<proteinExistence type="predicted"/>
<organism evidence="1 2">
    <name type="scientific">Stenotrophomonas muris</name>
    <dbReference type="NCBI Taxonomy" id="2963283"/>
    <lineage>
        <taxon>Bacteria</taxon>
        <taxon>Pseudomonadati</taxon>
        <taxon>Pseudomonadota</taxon>
        <taxon>Gammaproteobacteria</taxon>
        <taxon>Lysobacterales</taxon>
        <taxon>Lysobacteraceae</taxon>
        <taxon>Stenotrophomonas</taxon>
    </lineage>
</organism>
<name>A0ABU5MNQ3_9GAMM</name>
<dbReference type="EMBL" id="JAXUAC010000102">
    <property type="protein sequence ID" value="MDZ7514386.1"/>
    <property type="molecule type" value="Genomic_DNA"/>
</dbReference>
<accession>A0ABU5MNQ3</accession>
<evidence type="ECO:0000313" key="2">
    <source>
        <dbReference type="Proteomes" id="UP001290894"/>
    </source>
</evidence>